<name>Q9KDA6_HALH5</name>
<dbReference type="InterPro" id="IPR029058">
    <property type="entry name" value="AB_hydrolase_fold"/>
</dbReference>
<proteinExistence type="predicted"/>
<dbReference type="Gene3D" id="3.40.50.1820">
    <property type="entry name" value="alpha/beta hydrolase"/>
    <property type="match status" value="1"/>
</dbReference>
<gene>
    <name evidence="3" type="ordered locus">BH1308</name>
</gene>
<dbReference type="Pfam" id="PF00326">
    <property type="entry name" value="Peptidase_S9"/>
    <property type="match status" value="1"/>
</dbReference>
<keyword evidence="1" id="KW-0472">Membrane</keyword>
<keyword evidence="4" id="KW-1185">Reference proteome</keyword>
<dbReference type="GO" id="GO:0006508">
    <property type="term" value="P:proteolysis"/>
    <property type="evidence" value="ECO:0007669"/>
    <property type="project" value="InterPro"/>
</dbReference>
<keyword evidence="1" id="KW-0812">Transmembrane</keyword>
<dbReference type="GO" id="GO:0008236">
    <property type="term" value="F:serine-type peptidase activity"/>
    <property type="evidence" value="ECO:0007669"/>
    <property type="project" value="InterPro"/>
</dbReference>
<dbReference type="ESTHER" id="bacha-BH1308">
    <property type="family name" value="AlphaBeta_hydrolase"/>
</dbReference>
<dbReference type="SUPFAM" id="SSF53474">
    <property type="entry name" value="alpha/beta-Hydrolases"/>
    <property type="match status" value="1"/>
</dbReference>
<dbReference type="HOGENOM" id="CLU_029375_6_2_9"/>
<reference evidence="3 4" key="1">
    <citation type="journal article" date="2000" name="Nucleic Acids Res.">
        <title>Complete genome sequence of the alkaliphilic bacterium Bacillus halodurans and genomic sequence comparison with Bacillus subtilis.</title>
        <authorList>
            <person name="Takami H."/>
            <person name="Nakasone K."/>
            <person name="Takaki Y."/>
            <person name="Maeno G."/>
            <person name="Sasaki R."/>
            <person name="Masui N."/>
            <person name="Fuji F."/>
            <person name="Hirama C."/>
            <person name="Nakamura Y."/>
            <person name="Ogasawara N."/>
            <person name="Kuhara S."/>
            <person name="Horikoshi K."/>
        </authorList>
    </citation>
    <scope>NUCLEOTIDE SEQUENCE [LARGE SCALE GENOMIC DNA]</scope>
    <source>
        <strain evidence="4">ATCC BAA-125 / DSM 18197 / FERM 7344 / JCM 9153 / C-125</strain>
    </source>
</reference>
<dbReference type="RefSeq" id="WP_010897475.1">
    <property type="nucleotide sequence ID" value="NC_002570.2"/>
</dbReference>
<dbReference type="PANTHER" id="PTHR43358:SF4">
    <property type="entry name" value="ALPHA_BETA HYDROLASE FOLD-1 DOMAIN-CONTAINING PROTEIN"/>
    <property type="match status" value="1"/>
</dbReference>
<dbReference type="InterPro" id="IPR001375">
    <property type="entry name" value="Peptidase_S9_cat"/>
</dbReference>
<dbReference type="EMBL" id="BA000004">
    <property type="protein sequence ID" value="BAB05027.1"/>
    <property type="molecule type" value="Genomic_DNA"/>
</dbReference>
<protein>
    <submittedName>
        <fullName evidence="3">BH1308 protein</fullName>
    </submittedName>
</protein>
<sequence length="321" mass="35991">MANTHSPLSRPPVKKRWLHRVILSVCVLAFLGGLSIVGISVYVGWNLSHPEREVIDESPTDYGLLFEDVVFYSEKDEVELKGWWIPAQDNGEELGTDRAVVFSHGYRHSRLQGENDILPFAKRLAQEGYHLLLFDYRGSGESGGTYTTIGQYETDDLLSAIAFVKAEKHVEEIAVIGWSMGAVSAILATQQSEDVQIVIADSPFANLRQYLSENLSHWSDLPDVPFTWVVLQTIPVLIGADIDQVSPVDAVSPIGETKLFLIHGRWDEAIPHRDSEAIFEAADGQAELWLPENEGHVKTINEQSEEYEERILAFLEKSFTE</sequence>
<feature type="transmembrane region" description="Helical" evidence="1">
    <location>
        <begin position="21"/>
        <end position="45"/>
    </location>
</feature>
<dbReference type="PANTHER" id="PTHR43358">
    <property type="entry name" value="ALPHA/BETA-HYDROLASE"/>
    <property type="match status" value="1"/>
</dbReference>
<dbReference type="KEGG" id="bha:BH1308"/>
<organism evidence="3 4">
    <name type="scientific">Halalkalibacterium halodurans (strain ATCC BAA-125 / DSM 18197 / FERM 7344 / JCM 9153 / C-125)</name>
    <name type="common">Bacillus halodurans</name>
    <dbReference type="NCBI Taxonomy" id="272558"/>
    <lineage>
        <taxon>Bacteria</taxon>
        <taxon>Bacillati</taxon>
        <taxon>Bacillota</taxon>
        <taxon>Bacilli</taxon>
        <taxon>Bacillales</taxon>
        <taxon>Bacillaceae</taxon>
        <taxon>Halalkalibacterium (ex Joshi et al. 2022)</taxon>
    </lineage>
</organism>
<evidence type="ECO:0000259" key="2">
    <source>
        <dbReference type="Pfam" id="PF00326"/>
    </source>
</evidence>
<dbReference type="Proteomes" id="UP000001258">
    <property type="component" value="Chromosome"/>
</dbReference>
<dbReference type="STRING" id="272558.gene:10727202"/>
<dbReference type="MEROPS" id="S09.B04"/>
<dbReference type="PIR" id="D83813">
    <property type="entry name" value="D83813"/>
</dbReference>
<accession>Q9KDA6</accession>
<keyword evidence="1" id="KW-1133">Transmembrane helix</keyword>
<evidence type="ECO:0000313" key="4">
    <source>
        <dbReference type="Proteomes" id="UP000001258"/>
    </source>
</evidence>
<feature type="domain" description="Peptidase S9 prolyl oligopeptidase catalytic" evidence="2">
    <location>
        <begin position="124"/>
        <end position="319"/>
    </location>
</feature>
<evidence type="ECO:0000256" key="1">
    <source>
        <dbReference type="SAM" id="Phobius"/>
    </source>
</evidence>
<evidence type="ECO:0000313" key="3">
    <source>
        <dbReference type="EMBL" id="BAB05027.1"/>
    </source>
</evidence>
<dbReference type="eggNOG" id="COG1073">
    <property type="taxonomic scope" value="Bacteria"/>
</dbReference>
<dbReference type="AlphaFoldDB" id="Q9KDA6"/>
<dbReference type="InterPro" id="IPR052920">
    <property type="entry name" value="DNA-binding_regulatory"/>
</dbReference>